<dbReference type="SUPFAM" id="SSF56281">
    <property type="entry name" value="Metallo-hydrolase/oxidoreductase"/>
    <property type="match status" value="1"/>
</dbReference>
<keyword evidence="6" id="KW-0560">Oxidoreductase</keyword>
<evidence type="ECO:0000259" key="8">
    <source>
        <dbReference type="PROSITE" id="PS50902"/>
    </source>
</evidence>
<dbReference type="InterPro" id="IPR001279">
    <property type="entry name" value="Metallo-B-lactamas"/>
</dbReference>
<dbReference type="InterPro" id="IPR036866">
    <property type="entry name" value="RibonucZ/Hydroxyglut_hydro"/>
</dbReference>
<protein>
    <submittedName>
        <fullName evidence="9">Flavin oxidoreductase</fullName>
    </submittedName>
</protein>
<keyword evidence="4" id="KW-0813">Transport</keyword>
<evidence type="ECO:0000256" key="1">
    <source>
        <dbReference type="ARBA" id="ARBA00001962"/>
    </source>
</evidence>
<reference evidence="9" key="1">
    <citation type="submission" date="2019-12" db="EMBL/GenBank/DDBJ databases">
        <title>High-Quality draft genome sequences of three cyanobacteria isolated from the limestone walls of the Old Cathedral of Coimbra.</title>
        <authorList>
            <person name="Tiago I."/>
            <person name="Soares F."/>
            <person name="Portugal A."/>
        </authorList>
    </citation>
    <scope>NUCLEOTIDE SEQUENCE [LARGE SCALE GENOMIC DNA]</scope>
    <source>
        <strain evidence="9">C</strain>
    </source>
</reference>
<comment type="function">
    <text evidence="7">Mediates electron transfer from NADH to oxygen, reducing it to water. This modular protein has 3 redox cofactors, in other organisms the same activity requires 2 or 3 proteins.</text>
</comment>
<dbReference type="SMART" id="SM00849">
    <property type="entry name" value="Lactamase_B"/>
    <property type="match status" value="1"/>
</dbReference>
<dbReference type="Gene3D" id="2.30.110.10">
    <property type="entry name" value="Electron Transport, Fmn-binding Protein, Chain A"/>
    <property type="match status" value="1"/>
</dbReference>
<sequence length="584" mass="63795">MPLSPPAQRSMPKPIDIQAVPIAHETYVLRSRTWSRLKFEIEYGLQRGTTANSFLIQADQIALLDPPGETFTKIYLDAVSQRLDWAKLNYVILGHINANRATTLSAILARAPQLTVVCSNPAALSLGNLLPEADLNLHIVKGDDTLDLGQSHHLHFRLTPTPRWPGGLCTYDPATQILFTDKFFGAHVCGDQVFDEGYVVYAEDRRYYFDCVMAPSARQVEAALEKIADLPAQFYAPGHGPLLRYGRQDVLQGYRDWSQTQKSQALSVALFYASAYGNTATLAQAIARGVTKAGVHVESVNCEVASPDEISTIVEKADGFIIGSPTLGGHAPTQIQTALGMILSHASQVKLAGVFGSFGWSGEAIDLLESKLRDAGFQLGFETIRVKFKPTDITLKECEEAGTDFAQALRKAKKVRQSRQSSTLESQTDRTAQAVGRLVGSLCVVTARQGEVASAMLASWVSQATFDPPGLTVAVAKDRAVESLLYRGEAFTLNILAEQNHLGLMKHFLKPFAPGEDRFAGVETEIGENGCPILKDGLAYLECRVDNRMECGDHWLIYGTVQYGTVLDANGLTAVHHRKTGSHY</sequence>
<evidence type="ECO:0000256" key="7">
    <source>
        <dbReference type="ARBA" id="ARBA00025633"/>
    </source>
</evidence>
<dbReference type="Gene3D" id="3.40.50.360">
    <property type="match status" value="1"/>
</dbReference>
<dbReference type="Pfam" id="PF00258">
    <property type="entry name" value="Flavodoxin_1"/>
    <property type="match status" value="1"/>
</dbReference>
<comment type="similarity">
    <text evidence="3">In the N-terminal section; belongs to the zinc metallo-hydrolase group 3 family.</text>
</comment>
<dbReference type="Pfam" id="PF19583">
    <property type="entry name" value="ODP"/>
    <property type="match status" value="1"/>
</dbReference>
<evidence type="ECO:0000256" key="5">
    <source>
        <dbReference type="ARBA" id="ARBA00022982"/>
    </source>
</evidence>
<comment type="caution">
    <text evidence="9">The sequence shown here is derived from an EMBL/GenBank/DDBJ whole genome shotgun (WGS) entry which is preliminary data.</text>
</comment>
<comment type="similarity">
    <text evidence="2">In the C-terminal section; belongs to the flavodoxin reductase family.</text>
</comment>
<dbReference type="PROSITE" id="PS50902">
    <property type="entry name" value="FLAVODOXIN_LIKE"/>
    <property type="match status" value="1"/>
</dbReference>
<dbReference type="SUPFAM" id="SSF50475">
    <property type="entry name" value="FMN-binding split barrel"/>
    <property type="match status" value="1"/>
</dbReference>
<evidence type="ECO:0000256" key="4">
    <source>
        <dbReference type="ARBA" id="ARBA00022448"/>
    </source>
</evidence>
<dbReference type="InterPro" id="IPR002563">
    <property type="entry name" value="Flavin_Rdtase-like_dom"/>
</dbReference>
<dbReference type="InterPro" id="IPR029039">
    <property type="entry name" value="Flavoprotein-like_sf"/>
</dbReference>
<proteinExistence type="inferred from homology"/>
<comment type="cofactor">
    <cofactor evidence="1">
        <name>Fe cation</name>
        <dbReference type="ChEBI" id="CHEBI:24875"/>
    </cofactor>
</comment>
<dbReference type="GO" id="GO:0010181">
    <property type="term" value="F:FMN binding"/>
    <property type="evidence" value="ECO:0007669"/>
    <property type="project" value="InterPro"/>
</dbReference>
<accession>A0A8K2AC70</accession>
<keyword evidence="10" id="KW-1185">Reference proteome</keyword>
<dbReference type="GO" id="GO:0009055">
    <property type="term" value="F:electron transfer activity"/>
    <property type="evidence" value="ECO:0007669"/>
    <property type="project" value="InterPro"/>
</dbReference>
<dbReference type="RefSeq" id="WP_161824215.1">
    <property type="nucleotide sequence ID" value="NZ_WVIC01000006.1"/>
</dbReference>
<dbReference type="GO" id="GO:0016646">
    <property type="term" value="F:oxidoreductase activity, acting on the CH-NH group of donors, NAD or NADP as acceptor"/>
    <property type="evidence" value="ECO:0007669"/>
    <property type="project" value="UniProtKB-ARBA"/>
</dbReference>
<evidence type="ECO:0000256" key="3">
    <source>
        <dbReference type="ARBA" id="ARBA00007121"/>
    </source>
</evidence>
<evidence type="ECO:0000256" key="6">
    <source>
        <dbReference type="ARBA" id="ARBA00023002"/>
    </source>
</evidence>
<keyword evidence="5" id="KW-0249">Electron transport</keyword>
<dbReference type="Gene3D" id="3.60.15.10">
    <property type="entry name" value="Ribonuclease Z/Hydroxyacylglutathione hydrolase-like"/>
    <property type="match status" value="1"/>
</dbReference>
<dbReference type="InterPro" id="IPR012349">
    <property type="entry name" value="Split_barrel_FMN-bd"/>
</dbReference>
<dbReference type="InterPro" id="IPR008254">
    <property type="entry name" value="Flavodoxin/NO_synth"/>
</dbReference>
<dbReference type="PANTHER" id="PTHR32145">
    <property type="entry name" value="DIFLAVIN FLAVOPROTEIN A 2-RELATED"/>
    <property type="match status" value="1"/>
</dbReference>
<dbReference type="PANTHER" id="PTHR32145:SF32">
    <property type="entry name" value="DIFLAVIN FLAVOPROTEIN A 4-RELATED"/>
    <property type="match status" value="1"/>
</dbReference>
<evidence type="ECO:0000313" key="10">
    <source>
        <dbReference type="Proteomes" id="UP000607397"/>
    </source>
</evidence>
<dbReference type="Proteomes" id="UP000607397">
    <property type="component" value="Unassembled WGS sequence"/>
</dbReference>
<feature type="domain" description="Flavodoxin-like" evidence="8">
    <location>
        <begin position="268"/>
        <end position="406"/>
    </location>
</feature>
<dbReference type="Pfam" id="PF01613">
    <property type="entry name" value="Flavin_Reduct"/>
    <property type="match status" value="1"/>
</dbReference>
<dbReference type="SUPFAM" id="SSF52218">
    <property type="entry name" value="Flavoproteins"/>
    <property type="match status" value="1"/>
</dbReference>
<evidence type="ECO:0000256" key="2">
    <source>
        <dbReference type="ARBA" id="ARBA00006098"/>
    </source>
</evidence>
<dbReference type="CDD" id="cd07709">
    <property type="entry name" value="flavodiiron_proteins_MBL-fold"/>
    <property type="match status" value="1"/>
</dbReference>
<organism evidence="9 10">
    <name type="scientific">Petrachloros mirabilis ULC683</name>
    <dbReference type="NCBI Taxonomy" id="2781853"/>
    <lineage>
        <taxon>Bacteria</taxon>
        <taxon>Bacillati</taxon>
        <taxon>Cyanobacteriota</taxon>
        <taxon>Cyanophyceae</taxon>
        <taxon>Synechococcales</taxon>
        <taxon>Petrachlorosaceae</taxon>
        <taxon>Petrachloros</taxon>
        <taxon>Petrachloros mirabilis</taxon>
    </lineage>
</organism>
<dbReference type="AlphaFoldDB" id="A0A8K2AC70"/>
<dbReference type="SMART" id="SM00903">
    <property type="entry name" value="Flavin_Reduct"/>
    <property type="match status" value="1"/>
</dbReference>
<gene>
    <name evidence="9" type="ORF">GS597_04245</name>
</gene>
<name>A0A8K2AC70_9CYAN</name>
<dbReference type="InterPro" id="IPR001226">
    <property type="entry name" value="Flavodoxin_CS"/>
</dbReference>
<dbReference type="PROSITE" id="PS00201">
    <property type="entry name" value="FLAVODOXIN"/>
    <property type="match status" value="1"/>
</dbReference>
<dbReference type="InterPro" id="IPR045761">
    <property type="entry name" value="ODP_dom"/>
</dbReference>
<dbReference type="EMBL" id="WVIC01000006">
    <property type="protein sequence ID" value="NCJ05733.1"/>
    <property type="molecule type" value="Genomic_DNA"/>
</dbReference>
<dbReference type="InterPro" id="IPR051285">
    <property type="entry name" value="NADH_oxidoreductase_modular"/>
</dbReference>
<evidence type="ECO:0000313" key="9">
    <source>
        <dbReference type="EMBL" id="NCJ05733.1"/>
    </source>
</evidence>